<dbReference type="GO" id="GO:0003677">
    <property type="term" value="F:DNA binding"/>
    <property type="evidence" value="ECO:0007669"/>
    <property type="project" value="InterPro"/>
</dbReference>
<dbReference type="Pfam" id="PF18214">
    <property type="entry name" value="STATa_Ig"/>
    <property type="match status" value="1"/>
</dbReference>
<dbReference type="KEGG" id="dfa:DFA_07334"/>
<evidence type="ECO:0000256" key="2">
    <source>
        <dbReference type="ARBA" id="ARBA00023134"/>
    </source>
</evidence>
<dbReference type="InterPro" id="IPR037059">
    <property type="entry name" value="RHD_DNA_bind_dom_sf"/>
</dbReference>
<dbReference type="GO" id="GO:0003924">
    <property type="term" value="F:GTPase activity"/>
    <property type="evidence" value="ECO:0007669"/>
    <property type="project" value="InterPro"/>
</dbReference>
<dbReference type="GO" id="GO:0005525">
    <property type="term" value="F:GTP binding"/>
    <property type="evidence" value="ECO:0007669"/>
    <property type="project" value="UniProtKB-KW"/>
</dbReference>
<dbReference type="EMBL" id="GL883013">
    <property type="protein sequence ID" value="EGG20213.1"/>
    <property type="molecule type" value="Genomic_DNA"/>
</dbReference>
<reference evidence="5" key="1">
    <citation type="journal article" date="2011" name="Genome Res.">
        <title>Phylogeny-wide analysis of social amoeba genomes highlights ancient origins for complex intercellular communication.</title>
        <authorList>
            <person name="Heidel A.J."/>
            <person name="Lawal H.M."/>
            <person name="Felder M."/>
            <person name="Schilde C."/>
            <person name="Helps N.R."/>
            <person name="Tunggal B."/>
            <person name="Rivero F."/>
            <person name="John U."/>
            <person name="Schleicher M."/>
            <person name="Eichinger L."/>
            <person name="Platzer M."/>
            <person name="Noegel A.A."/>
            <person name="Schaap P."/>
            <person name="Gloeckner G."/>
        </authorList>
    </citation>
    <scope>NUCLEOTIDE SEQUENCE [LARGE SCALE GENOMIC DNA]</scope>
    <source>
        <strain evidence="5">SH3</strain>
    </source>
</reference>
<dbReference type="SUPFAM" id="SSF52540">
    <property type="entry name" value="P-loop containing nucleoside triphosphate hydrolases"/>
    <property type="match status" value="1"/>
</dbReference>
<name>F4PW49_CACFS</name>
<dbReference type="RefSeq" id="XP_004367196.1">
    <property type="nucleotide sequence ID" value="XM_004367139.1"/>
</dbReference>
<keyword evidence="1" id="KW-0547">Nucleotide-binding</keyword>
<feature type="domain" description="STATa immunoglobulin-like" evidence="3">
    <location>
        <begin position="357"/>
        <end position="498"/>
    </location>
</feature>
<evidence type="ECO:0000313" key="4">
    <source>
        <dbReference type="EMBL" id="EGG20213.1"/>
    </source>
</evidence>
<keyword evidence="5" id="KW-1185">Reference proteome</keyword>
<dbReference type="Proteomes" id="UP000007797">
    <property type="component" value="Unassembled WGS sequence"/>
</dbReference>
<dbReference type="Gene3D" id="3.40.50.300">
    <property type="entry name" value="P-loop containing nucleotide triphosphate hydrolases"/>
    <property type="match status" value="1"/>
</dbReference>
<dbReference type="SUPFAM" id="SSF49417">
    <property type="entry name" value="p53-like transcription factors"/>
    <property type="match status" value="1"/>
</dbReference>
<dbReference type="GO" id="GO:0016020">
    <property type="term" value="C:membrane"/>
    <property type="evidence" value="ECO:0007669"/>
    <property type="project" value="InterPro"/>
</dbReference>
<protein>
    <recommendedName>
        <fullName evidence="3">STATa immunoglobulin-like domain-containing protein</fullName>
    </recommendedName>
</protein>
<dbReference type="OrthoDB" id="17512at2759"/>
<dbReference type="PRINTS" id="PR00449">
    <property type="entry name" value="RASTRNSFRMNG"/>
</dbReference>
<dbReference type="NCBIfam" id="TIGR00231">
    <property type="entry name" value="small_GTP"/>
    <property type="match status" value="1"/>
</dbReference>
<dbReference type="InterPro" id="IPR041410">
    <property type="entry name" value="STATa_Ig"/>
</dbReference>
<gene>
    <name evidence="4" type="ORF">DFA_07334</name>
</gene>
<dbReference type="InterPro" id="IPR008967">
    <property type="entry name" value="p53-like_TF_DNA-bd_sf"/>
</dbReference>
<dbReference type="SMART" id="SM00175">
    <property type="entry name" value="RAB"/>
    <property type="match status" value="1"/>
</dbReference>
<evidence type="ECO:0000313" key="5">
    <source>
        <dbReference type="Proteomes" id="UP000007797"/>
    </source>
</evidence>
<sequence>MESMHICFLGDDGVGKSTVMIQLINVHFVEEWDPTIEDDYRLQTQVDDKVRLVSMLDSVDNGPMSVLKKDYITKSIGYIIFYDITNRASFESIGRHLESIVDARTDIASIGQLISTKSVVLVGNKCDRECDRVVTHEEGLLYATHHGFQFFEISARTRQGFPSSNSNINLEREMSQLLQPVMMLEELKQHYRTSEQQQRYLQQLDEELDEPCSWSDSETATTLSSTNTESSSSIYNLASWDDFLKQENDYYTKKCKELKFVCSSFVQKQRAFVSQIDFNPDFDREEASQLAQEMHQAITIVHTIQASVSQLIRQAQFVVTHSLTSKLADLENMASHMGILGVELQAMVQTGTGCPSAVLVFARQPFPGILKRYKQIGSDEFVVELLTTAQFPFTYGKLRLVHCDEVQSLCLTDKRTNNKEKTSAPLTTPVNSTAAPPNMIEQQWFDIQVENGRFLAKIPIKLMQGTTRFTSFKCSLALIHKSTKHQVAIETSLSDRFISFVNDQQWIEHFALLVKEEIFLLENGQYLYEQVSHSRILDILLKYFHLCLKIYKRTNSSHRSLPIEPLKLLLNRISKTKLNILQFDQFFSILTPVFKVIKYQRHALDLWGQGLLYLFIDQDEVRQLLLTSTKLSNTIGNSIIDNNNNTQNNQPTECINNNDNNDKKGKCRFLIQFSVEHPYSWVIKYVEQEIISSLSSEPPQIKELIIDMKKDLTGDRSNKSIVTYLENNLPNFSEICQYDYKQNNYSIILRDEIFAQIKINN</sequence>
<dbReference type="InterPro" id="IPR005225">
    <property type="entry name" value="Small_GTP-bd"/>
</dbReference>
<evidence type="ECO:0000259" key="3">
    <source>
        <dbReference type="Pfam" id="PF18214"/>
    </source>
</evidence>
<dbReference type="AlphaFoldDB" id="F4PW49"/>
<dbReference type="GO" id="GO:0007165">
    <property type="term" value="P:signal transduction"/>
    <property type="evidence" value="ECO:0007669"/>
    <property type="project" value="InterPro"/>
</dbReference>
<proteinExistence type="predicted"/>
<evidence type="ECO:0000256" key="1">
    <source>
        <dbReference type="ARBA" id="ARBA00022741"/>
    </source>
</evidence>
<dbReference type="OMA" id="EHDYYSK"/>
<dbReference type="PANTHER" id="PTHR24070">
    <property type="entry name" value="RAS, DI-RAS, AND RHEB FAMILY MEMBERS OF SMALL GTPASE SUPERFAMILY"/>
    <property type="match status" value="1"/>
</dbReference>
<dbReference type="GO" id="GO:0003700">
    <property type="term" value="F:DNA-binding transcription factor activity"/>
    <property type="evidence" value="ECO:0007669"/>
    <property type="project" value="InterPro"/>
</dbReference>
<accession>F4PW49</accession>
<dbReference type="Gene3D" id="2.60.40.340">
    <property type="entry name" value="Rel homology domain (RHD), DNA-binding domain"/>
    <property type="match status" value="1"/>
</dbReference>
<organism evidence="4 5">
    <name type="scientific">Cavenderia fasciculata</name>
    <name type="common">Slime mold</name>
    <name type="synonym">Dictyostelium fasciculatum</name>
    <dbReference type="NCBI Taxonomy" id="261658"/>
    <lineage>
        <taxon>Eukaryota</taxon>
        <taxon>Amoebozoa</taxon>
        <taxon>Evosea</taxon>
        <taxon>Eumycetozoa</taxon>
        <taxon>Dictyostelia</taxon>
        <taxon>Acytosteliales</taxon>
        <taxon>Cavenderiaceae</taxon>
        <taxon>Cavenderia</taxon>
    </lineage>
</organism>
<dbReference type="GeneID" id="14872354"/>
<dbReference type="InterPro" id="IPR027417">
    <property type="entry name" value="P-loop_NTPase"/>
</dbReference>
<dbReference type="Pfam" id="PF00071">
    <property type="entry name" value="Ras"/>
    <property type="match status" value="1"/>
</dbReference>
<dbReference type="STRING" id="1054147.F4PW49"/>
<dbReference type="SMART" id="SM00173">
    <property type="entry name" value="RAS"/>
    <property type="match status" value="1"/>
</dbReference>
<dbReference type="InterPro" id="IPR001806">
    <property type="entry name" value="Small_GTPase"/>
</dbReference>
<dbReference type="PROSITE" id="PS51421">
    <property type="entry name" value="RAS"/>
    <property type="match status" value="1"/>
</dbReference>
<dbReference type="PROSITE" id="PS51419">
    <property type="entry name" value="RAB"/>
    <property type="match status" value="1"/>
</dbReference>
<dbReference type="InterPro" id="IPR020849">
    <property type="entry name" value="Small_GTPase_Ras-type"/>
</dbReference>
<keyword evidence="2" id="KW-0342">GTP-binding</keyword>